<proteinExistence type="predicted"/>
<evidence type="ECO:0000313" key="5">
    <source>
        <dbReference type="Proteomes" id="UP001183390"/>
    </source>
</evidence>
<feature type="region of interest" description="Disordered" evidence="1">
    <location>
        <begin position="437"/>
        <end position="458"/>
    </location>
</feature>
<protein>
    <submittedName>
        <fullName evidence="4">Alpha/beta hydrolase domain-containing protein</fullName>
    </submittedName>
</protein>
<feature type="domain" description="Alpha/beta hydrolase" evidence="3">
    <location>
        <begin position="52"/>
        <end position="451"/>
    </location>
</feature>
<evidence type="ECO:0000256" key="2">
    <source>
        <dbReference type="SAM" id="SignalP"/>
    </source>
</evidence>
<evidence type="ECO:0000313" key="4">
    <source>
        <dbReference type="EMBL" id="MDT0330428.1"/>
    </source>
</evidence>
<dbReference type="GO" id="GO:0016787">
    <property type="term" value="F:hydrolase activity"/>
    <property type="evidence" value="ECO:0007669"/>
    <property type="project" value="UniProtKB-KW"/>
</dbReference>
<keyword evidence="4" id="KW-0378">Hydrolase</keyword>
<gene>
    <name evidence="4" type="ORF">RM479_18585</name>
</gene>
<accession>A0ABU2MCM4</accession>
<dbReference type="RefSeq" id="WP_311512988.1">
    <property type="nucleotide sequence ID" value="NZ_JAVREP010000012.1"/>
</dbReference>
<dbReference type="InterPro" id="IPR045394">
    <property type="entry name" value="Abhydrolase_dom"/>
</dbReference>
<dbReference type="Pfam" id="PF20091">
    <property type="entry name" value="Abhydrolase_10"/>
    <property type="match status" value="1"/>
</dbReference>
<dbReference type="EMBL" id="JAVREP010000012">
    <property type="protein sequence ID" value="MDT0330428.1"/>
    <property type="molecule type" value="Genomic_DNA"/>
</dbReference>
<feature type="chain" id="PRO_5045920702" evidence="2">
    <location>
        <begin position="28"/>
        <end position="458"/>
    </location>
</feature>
<reference evidence="5" key="1">
    <citation type="submission" date="2023-07" db="EMBL/GenBank/DDBJ databases">
        <title>30 novel species of actinomycetes from the DSMZ collection.</title>
        <authorList>
            <person name="Nouioui I."/>
        </authorList>
    </citation>
    <scope>NUCLEOTIDE SEQUENCE [LARGE SCALE GENOMIC DNA]</scope>
    <source>
        <strain evidence="5">DSM 44743</strain>
    </source>
</reference>
<sequence>MTTHAHRLGTVLALTAAGTLLASTVSAAPSGPEGAIPVPVPEVQGPLPGGLPGDPMADDIEDTYPFFATTEDLDSHGYVEEEFLVSGTANRYSEGEVLSSHPYRTRLLVRRPAEQRDSNGTVLAEWQNVTAGNDLDALWGPSAEHIMRSGYTWVGVSAQHVGVSQLTGWSPARYGDLDVTDGGAVGDDQLSYDVFSQAAQAVRAGELTGGLEHDRILAIGASQSAQRMTVYYERVLPLIEPVFDGYAFMVGNAPSSPDRPEPVFQVLSETDVARIPVAEDTATFRRWEVAGTSHSAWAGRMARVDQEERDLGGQAEYDCAEPPFSRVPLHHVFNASYDHLDAWARGRGRPPGADPIERTALGRIARDDDGFALGGIRLSQVEVPRALNTGSNAPLDAESYFCVLFGSHRPFDEAELAERYPSHGRYASAVNRVESENLRRGHITREDSRENRREAARP</sequence>
<keyword evidence="2" id="KW-0732">Signal</keyword>
<comment type="caution">
    <text evidence="4">The sequence shown here is derived from an EMBL/GenBank/DDBJ whole genome shotgun (WGS) entry which is preliminary data.</text>
</comment>
<feature type="signal peptide" evidence="2">
    <location>
        <begin position="1"/>
        <end position="27"/>
    </location>
</feature>
<evidence type="ECO:0000256" key="1">
    <source>
        <dbReference type="SAM" id="MobiDB-lite"/>
    </source>
</evidence>
<organism evidence="4 5">
    <name type="scientific">Nocardiopsis lambiniae</name>
    <dbReference type="NCBI Taxonomy" id="3075539"/>
    <lineage>
        <taxon>Bacteria</taxon>
        <taxon>Bacillati</taxon>
        <taxon>Actinomycetota</taxon>
        <taxon>Actinomycetes</taxon>
        <taxon>Streptosporangiales</taxon>
        <taxon>Nocardiopsidaceae</taxon>
        <taxon>Nocardiopsis</taxon>
    </lineage>
</organism>
<name>A0ABU2MCM4_9ACTN</name>
<keyword evidence="5" id="KW-1185">Reference proteome</keyword>
<dbReference type="Proteomes" id="UP001183390">
    <property type="component" value="Unassembled WGS sequence"/>
</dbReference>
<evidence type="ECO:0000259" key="3">
    <source>
        <dbReference type="Pfam" id="PF20091"/>
    </source>
</evidence>